<reference evidence="2" key="1">
    <citation type="submission" date="2018-11" db="EMBL/GenBank/DDBJ databases">
        <authorList>
            <consortium name="Pathogen Informatics"/>
        </authorList>
    </citation>
    <scope>NUCLEOTIDE SEQUENCE</scope>
</reference>
<accession>A0A448WE27</accession>
<proteinExistence type="predicted"/>
<dbReference type="AlphaFoldDB" id="A0A448WE27"/>
<organism evidence="2 3">
    <name type="scientific">Protopolystoma xenopodis</name>
    <dbReference type="NCBI Taxonomy" id="117903"/>
    <lineage>
        <taxon>Eukaryota</taxon>
        <taxon>Metazoa</taxon>
        <taxon>Spiralia</taxon>
        <taxon>Lophotrochozoa</taxon>
        <taxon>Platyhelminthes</taxon>
        <taxon>Monogenea</taxon>
        <taxon>Polyopisthocotylea</taxon>
        <taxon>Polystomatidea</taxon>
        <taxon>Polystomatidae</taxon>
        <taxon>Protopolystoma</taxon>
    </lineage>
</organism>
<feature type="compositionally biased region" description="Basic and acidic residues" evidence="1">
    <location>
        <begin position="272"/>
        <end position="285"/>
    </location>
</feature>
<evidence type="ECO:0000313" key="3">
    <source>
        <dbReference type="Proteomes" id="UP000784294"/>
    </source>
</evidence>
<feature type="region of interest" description="Disordered" evidence="1">
    <location>
        <begin position="60"/>
        <end position="114"/>
    </location>
</feature>
<dbReference type="EMBL" id="CAAALY010006320">
    <property type="protein sequence ID" value="VEL09437.1"/>
    <property type="molecule type" value="Genomic_DNA"/>
</dbReference>
<sequence>MPSSHRFACTTAWARTRRAEVCRLPAGSTSPHQLMTTTLALSAPQSPSFVISRATSLSFSPDLPPPSKSHSVSPESDVSLQTPSLPAFTDAGHSGSRSSSLGTPLPLPPTTPGFSPGFGLSSVPVLFTPSPPQLMPSSEQVLVDSRLSPRVQVDVIPRSTGSGRAAFATSTASIALSSQFGNSVFAQDRAPISHFFCAANDCTSRPDGGFNNDENASLAIRPLALANALYRISCSSESVESSRAVGASASVPFVTNLKEIQPHEAPSTLAGRRKENFEDHAGLVS</sequence>
<feature type="compositionally biased region" description="Polar residues" evidence="1">
    <location>
        <begin position="70"/>
        <end position="84"/>
    </location>
</feature>
<dbReference type="Proteomes" id="UP000784294">
    <property type="component" value="Unassembled WGS sequence"/>
</dbReference>
<protein>
    <submittedName>
        <fullName evidence="2">Uncharacterized protein</fullName>
    </submittedName>
</protein>
<comment type="caution">
    <text evidence="2">The sequence shown here is derived from an EMBL/GenBank/DDBJ whole genome shotgun (WGS) entry which is preliminary data.</text>
</comment>
<evidence type="ECO:0000256" key="1">
    <source>
        <dbReference type="SAM" id="MobiDB-lite"/>
    </source>
</evidence>
<name>A0A448WE27_9PLAT</name>
<keyword evidence="3" id="KW-1185">Reference proteome</keyword>
<feature type="compositionally biased region" description="Low complexity" evidence="1">
    <location>
        <begin position="92"/>
        <end position="104"/>
    </location>
</feature>
<gene>
    <name evidence="2" type="ORF">PXEA_LOCUS2877</name>
</gene>
<feature type="region of interest" description="Disordered" evidence="1">
    <location>
        <begin position="262"/>
        <end position="285"/>
    </location>
</feature>
<evidence type="ECO:0000313" key="2">
    <source>
        <dbReference type="EMBL" id="VEL09437.1"/>
    </source>
</evidence>